<name>G8XSV3_9BETA</name>
<keyword evidence="3" id="KW-1185">Reference proteome</keyword>
<organism evidence="2 3">
    <name type="scientific">Saimiriine betaherpesvirus 4</name>
    <dbReference type="NCBI Taxonomy" id="1535247"/>
    <lineage>
        <taxon>Viruses</taxon>
        <taxon>Duplodnaviria</taxon>
        <taxon>Heunggongvirae</taxon>
        <taxon>Peploviricota</taxon>
        <taxon>Herviviricetes</taxon>
        <taxon>Herpesvirales</taxon>
        <taxon>Orthoherpesviridae</taxon>
        <taxon>Betaherpesvirinae</taxon>
        <taxon>Cytomegalovirus</taxon>
        <taxon>Cytomegalovirus saimiriinebeta4</taxon>
    </lineage>
</organism>
<dbReference type="Proteomes" id="UP000097892">
    <property type="component" value="Segment"/>
</dbReference>
<proteinExistence type="predicted"/>
<dbReference type="RefSeq" id="YP_004940211.1">
    <property type="nucleotide sequence ID" value="NC_016448.1"/>
</dbReference>
<sequence length="219" mass="24940">MLLVLVMAPRTLLLLCSIIFGLVVVQSERCFKALGPANVNFTYCWSYNHRETHSVGMEKNETVVLDFKCCYENVTGNSSDCMFVVNIERMNSSRENLTGVITLDADCVRRRLLFGGAHSMLNVLVYGNVTNPWVDEMADYTRVIRSSSDYTVYMMGARQEDMRLVGNVTYEYTAGNLILDCLESPFFQETLTNNWMYLILMAVVSFLIFGETLYRPSTV</sequence>
<dbReference type="GeneID" id="11464270"/>
<gene>
    <name evidence="2" type="primary">UL40</name>
</gene>
<evidence type="ECO:0000313" key="3">
    <source>
        <dbReference type="Proteomes" id="UP000097892"/>
    </source>
</evidence>
<keyword evidence="1" id="KW-0812">Transmembrane</keyword>
<keyword evidence="1" id="KW-1133">Transmembrane helix</keyword>
<accession>G8XSV3</accession>
<protein>
    <submittedName>
        <fullName evidence="2">Membrane glycoprotein UL40</fullName>
    </submittedName>
</protein>
<dbReference type="EMBL" id="FJ483967">
    <property type="protein sequence ID" value="AEV80900.1"/>
    <property type="molecule type" value="Genomic_DNA"/>
</dbReference>
<dbReference type="KEGG" id="vg:11464270"/>
<dbReference type="OrthoDB" id="35921at10239"/>
<evidence type="ECO:0000313" key="2">
    <source>
        <dbReference type="EMBL" id="AEV80900.1"/>
    </source>
</evidence>
<evidence type="ECO:0000256" key="1">
    <source>
        <dbReference type="SAM" id="Phobius"/>
    </source>
</evidence>
<reference evidence="2" key="1">
    <citation type="submission" date="2011-12" db="EMBL/GenBank/DDBJ databases">
        <title>Comparative genomics of primate cytomegaloviruses.</title>
        <authorList>
            <person name="Davison A.J."/>
            <person name="Holton M."/>
            <person name="Dolan A."/>
            <person name="Dargan D.J."/>
            <person name="Gatherer D."/>
            <person name="Hayward G.S."/>
        </authorList>
    </citation>
    <scope>NUCLEOTIDE SEQUENCE [LARGE SCALE GENOMIC DNA]</scope>
    <source>
        <strain evidence="2">SqSHV</strain>
    </source>
</reference>
<feature type="transmembrane region" description="Helical" evidence="1">
    <location>
        <begin position="195"/>
        <end position="214"/>
    </location>
</feature>
<keyword evidence="1" id="KW-0472">Membrane</keyword>